<dbReference type="AlphaFoldDB" id="A0A5N7CJ02"/>
<dbReference type="EMBL" id="ML735225">
    <property type="protein sequence ID" value="KAE8394154.1"/>
    <property type="molecule type" value="Genomic_DNA"/>
</dbReference>
<evidence type="ECO:0000259" key="1">
    <source>
        <dbReference type="SMART" id="SM00672"/>
    </source>
</evidence>
<dbReference type="InterPro" id="IPR051091">
    <property type="entry name" value="O-Glucosyltr/Glycosyltrsf_90"/>
</dbReference>
<dbReference type="InterPro" id="IPR006598">
    <property type="entry name" value="CAP10"/>
</dbReference>
<dbReference type="OrthoDB" id="541052at2759"/>
<name>A0A5N7CJ02_PETAA</name>
<reference evidence="2" key="1">
    <citation type="submission" date="2019-04" db="EMBL/GenBank/DDBJ databases">
        <title>Friends and foes A comparative genomics studyof 23 Aspergillus species from section Flavi.</title>
        <authorList>
            <consortium name="DOE Joint Genome Institute"/>
            <person name="Kjaerbolling I."/>
            <person name="Vesth T."/>
            <person name="Frisvad J.C."/>
            <person name="Nybo J.L."/>
            <person name="Theobald S."/>
            <person name="Kildgaard S."/>
            <person name="Isbrandt T."/>
            <person name="Kuo A."/>
            <person name="Sato A."/>
            <person name="Lyhne E.K."/>
            <person name="Kogle M.E."/>
            <person name="Wiebenga A."/>
            <person name="Kun R.S."/>
            <person name="Lubbers R.J."/>
            <person name="Makela M.R."/>
            <person name="Barry K."/>
            <person name="Chovatia M."/>
            <person name="Clum A."/>
            <person name="Daum C."/>
            <person name="Haridas S."/>
            <person name="He G."/>
            <person name="LaButti K."/>
            <person name="Lipzen A."/>
            <person name="Mondo S."/>
            <person name="Riley R."/>
            <person name="Salamov A."/>
            <person name="Simmons B.A."/>
            <person name="Magnuson J.K."/>
            <person name="Henrissat B."/>
            <person name="Mortensen U.H."/>
            <person name="Larsen T.O."/>
            <person name="Devries R.P."/>
            <person name="Grigoriev I.V."/>
            <person name="Machida M."/>
            <person name="Baker S.E."/>
            <person name="Andersen M.R."/>
        </authorList>
    </citation>
    <scope>NUCLEOTIDE SEQUENCE [LARGE SCALE GENOMIC DNA]</scope>
    <source>
        <strain evidence="2">IBT 14317</strain>
    </source>
</reference>
<evidence type="ECO:0000313" key="2">
    <source>
        <dbReference type="EMBL" id="KAE8394154.1"/>
    </source>
</evidence>
<organism evidence="2">
    <name type="scientific">Petromyces alliaceus</name>
    <name type="common">Aspergillus alliaceus</name>
    <dbReference type="NCBI Taxonomy" id="209559"/>
    <lineage>
        <taxon>Eukaryota</taxon>
        <taxon>Fungi</taxon>
        <taxon>Dikarya</taxon>
        <taxon>Ascomycota</taxon>
        <taxon>Pezizomycotina</taxon>
        <taxon>Eurotiomycetes</taxon>
        <taxon>Eurotiomycetidae</taxon>
        <taxon>Eurotiales</taxon>
        <taxon>Aspergillaceae</taxon>
        <taxon>Aspergillus</taxon>
        <taxon>Aspergillus subgen. Circumdati</taxon>
    </lineage>
</organism>
<dbReference type="PANTHER" id="PTHR12203:SF22">
    <property type="entry name" value="CAPSULE ASSOCIATED PROTEIN"/>
    <property type="match status" value="1"/>
</dbReference>
<sequence>MCEHLAIMSLPRSLMRRYCLLLASGVIFVAIVHTLSLTTYPFPSFLRGTQGAQRVSTDGAAPLPIDGLIGEAEQKWKHLLSKQVYHLADASREYRKRRGRHPPPGFDQWFSFAQEKEAIMIEDLFDQIYEDLSPYWGMDPKVMRRHAKNSDLRIILRNHTQTSVGHTGVNWLETWMDMIGTIAEVLPDMDIPLNGMDESRIIVPWETMSASRAKDTALQRLLDPRQAVDQYMALPDQEEPNEYIPPTFVGADTPFWEIMRGACPPSSPGRTSNITHIDFANPPPEFFNYRNSSETGYVEDFERSRNPCWRPELQALHGSFIEPVSTSTTHELIPLFGGSKLTVNGEILIPPAVYWNDDPNYSGGNANHGGPWADKEDIVFWRGIASGGRNRRNTWTGFQRHRFVSMLNGTQVALTNGTSYGPNFRLPDYQQYTVLAGLDGTLPEFLNNHCDLGFLDLCCFPREEDEKHCSYTDAYFSLVKGMPMKEQYAFKYLPDIDGNSFSGRYRAFLLSTSLPIKATLYKEWHDSRLIPWAHFVPMDSLYMDIYGILQYFIGYKGLDGHDREAEKIAMDGKAWAEKVLRKEDMQIYVYRLLLEYARLCDDRRDNLAFVGDL</sequence>
<accession>A0A5N7CJ02</accession>
<dbReference type="SMART" id="SM00672">
    <property type="entry name" value="CAP10"/>
    <property type="match status" value="1"/>
</dbReference>
<feature type="domain" description="Glycosyl transferase CAP10" evidence="1">
    <location>
        <begin position="297"/>
        <end position="603"/>
    </location>
</feature>
<protein>
    <recommendedName>
        <fullName evidence="1">Glycosyl transferase CAP10 domain-containing protein</fullName>
    </recommendedName>
</protein>
<dbReference type="PANTHER" id="PTHR12203">
    <property type="entry name" value="KDEL LYS-ASP-GLU-LEU CONTAINING - RELATED"/>
    <property type="match status" value="1"/>
</dbReference>
<proteinExistence type="predicted"/>
<gene>
    <name evidence="2" type="ORF">BDV23DRAFT_147968</name>
</gene>
<dbReference type="Proteomes" id="UP000326877">
    <property type="component" value="Unassembled WGS sequence"/>
</dbReference>
<dbReference type="Pfam" id="PF05686">
    <property type="entry name" value="Glyco_transf_90"/>
    <property type="match status" value="1"/>
</dbReference>